<dbReference type="Gene3D" id="2.60.120.200">
    <property type="match status" value="1"/>
</dbReference>
<organism evidence="1">
    <name type="scientific">hydrothermal vent metagenome</name>
    <dbReference type="NCBI Taxonomy" id="652676"/>
    <lineage>
        <taxon>unclassified sequences</taxon>
        <taxon>metagenomes</taxon>
        <taxon>ecological metagenomes</taxon>
    </lineage>
</organism>
<reference evidence="1" key="1">
    <citation type="submission" date="2018-06" db="EMBL/GenBank/DDBJ databases">
        <authorList>
            <person name="Zhirakovskaya E."/>
        </authorList>
    </citation>
    <scope>NUCLEOTIDE SEQUENCE</scope>
</reference>
<sequence length="174" mass="19056">MTVSQDIVLGSGDTFKDDFTGCLDGWWASNGIWETGVPTYGPTDTYSSPNSAATILTGSYPDWVDSTFVSPSVVLPDINAGEEIDLRFWHWFSINSHDILHVKVQEETAPGEWGAWTDLNAFYRNSGGVWTYPLIDLSAYAGKKIRIGFVLNNSGSYPGTGAGWYLDDVSITTP</sequence>
<accession>A0A3B1DPD1</accession>
<protein>
    <recommendedName>
        <fullName evidence="2">MAM domain-containing protein</fullName>
    </recommendedName>
</protein>
<evidence type="ECO:0008006" key="2">
    <source>
        <dbReference type="Google" id="ProtNLM"/>
    </source>
</evidence>
<proteinExistence type="predicted"/>
<dbReference type="AlphaFoldDB" id="A0A3B1DPD1"/>
<gene>
    <name evidence="1" type="ORF">MNBD_NITROSPIRAE03-1107</name>
</gene>
<dbReference type="InterPro" id="IPR013320">
    <property type="entry name" value="ConA-like_dom_sf"/>
</dbReference>
<name>A0A3B1DPD1_9ZZZZ</name>
<dbReference type="NCBIfam" id="NF038128">
    <property type="entry name" value="choice_anch_J"/>
    <property type="match status" value="1"/>
</dbReference>
<dbReference type="EMBL" id="UOGI01000187">
    <property type="protein sequence ID" value="VAX33575.1"/>
    <property type="molecule type" value="Genomic_DNA"/>
</dbReference>
<dbReference type="SUPFAM" id="SSF49899">
    <property type="entry name" value="Concanavalin A-like lectins/glucanases"/>
    <property type="match status" value="1"/>
</dbReference>
<evidence type="ECO:0000313" key="1">
    <source>
        <dbReference type="EMBL" id="VAX33575.1"/>
    </source>
</evidence>